<dbReference type="InterPro" id="IPR036412">
    <property type="entry name" value="HAD-like_sf"/>
</dbReference>
<dbReference type="SUPFAM" id="SSF81653">
    <property type="entry name" value="Calcium ATPase, transduction domain A"/>
    <property type="match status" value="1"/>
</dbReference>
<evidence type="ECO:0000256" key="6">
    <source>
        <dbReference type="ARBA" id="ARBA00022840"/>
    </source>
</evidence>
<keyword evidence="14" id="KW-1185">Reference proteome</keyword>
<dbReference type="NCBIfam" id="TIGR01525">
    <property type="entry name" value="ATPase-IB_hvy"/>
    <property type="match status" value="1"/>
</dbReference>
<organism evidence="13 14">
    <name type="scientific">Microbacterium flavum</name>
    <dbReference type="NCBI Taxonomy" id="415216"/>
    <lineage>
        <taxon>Bacteria</taxon>
        <taxon>Bacillati</taxon>
        <taxon>Actinomycetota</taxon>
        <taxon>Actinomycetes</taxon>
        <taxon>Micrococcales</taxon>
        <taxon>Microbacteriaceae</taxon>
        <taxon>Microbacterium</taxon>
    </lineage>
</organism>
<dbReference type="Pfam" id="PF00702">
    <property type="entry name" value="Hydrolase"/>
    <property type="match status" value="1"/>
</dbReference>
<dbReference type="Gene3D" id="2.70.150.10">
    <property type="entry name" value="Calcium-transporting ATPase, cytoplasmic transduction domain A"/>
    <property type="match status" value="1"/>
</dbReference>
<dbReference type="SUPFAM" id="SSF56784">
    <property type="entry name" value="HAD-like"/>
    <property type="match status" value="1"/>
</dbReference>
<keyword evidence="5 10" id="KW-0547">Nucleotide-binding</keyword>
<feature type="transmembrane region" description="Helical" evidence="10">
    <location>
        <begin position="744"/>
        <end position="762"/>
    </location>
</feature>
<dbReference type="Pfam" id="PF00403">
    <property type="entry name" value="HMA"/>
    <property type="match status" value="1"/>
</dbReference>
<dbReference type="InterPro" id="IPR036163">
    <property type="entry name" value="HMA_dom_sf"/>
</dbReference>
<keyword evidence="10" id="KW-1003">Cell membrane</keyword>
<feature type="region of interest" description="Disordered" evidence="11">
    <location>
        <begin position="84"/>
        <end position="115"/>
    </location>
</feature>
<feature type="transmembrane region" description="Helical" evidence="10">
    <location>
        <begin position="379"/>
        <end position="401"/>
    </location>
</feature>
<gene>
    <name evidence="13" type="ORF">J0P97_02065</name>
</gene>
<evidence type="ECO:0000256" key="1">
    <source>
        <dbReference type="ARBA" id="ARBA00004651"/>
    </source>
</evidence>
<dbReference type="PANTHER" id="PTHR43520:SF8">
    <property type="entry name" value="P-TYPE CU(+) TRANSPORTER"/>
    <property type="match status" value="1"/>
</dbReference>
<feature type="transmembrane region" description="Helical" evidence="10">
    <location>
        <begin position="229"/>
        <end position="248"/>
    </location>
</feature>
<evidence type="ECO:0000256" key="8">
    <source>
        <dbReference type="ARBA" id="ARBA00022989"/>
    </source>
</evidence>
<evidence type="ECO:0000259" key="12">
    <source>
        <dbReference type="PROSITE" id="PS50846"/>
    </source>
</evidence>
<feature type="transmembrane region" description="Helical" evidence="10">
    <location>
        <begin position="413"/>
        <end position="438"/>
    </location>
</feature>
<comment type="subcellular location">
    <subcellularLocation>
        <location evidence="1">Cell membrane</location>
        <topology evidence="1">Multi-pass membrane protein</topology>
    </subcellularLocation>
</comment>
<dbReference type="EMBL" id="JAFLHG010000002">
    <property type="protein sequence ID" value="MBT8796860.1"/>
    <property type="molecule type" value="Genomic_DNA"/>
</dbReference>
<dbReference type="InterPro" id="IPR017969">
    <property type="entry name" value="Heavy-metal-associated_CS"/>
</dbReference>
<dbReference type="InterPro" id="IPR059000">
    <property type="entry name" value="ATPase_P-type_domA"/>
</dbReference>
<dbReference type="NCBIfam" id="TIGR01511">
    <property type="entry name" value="ATPase-IB1_Cu"/>
    <property type="match status" value="1"/>
</dbReference>
<name>A0ABS5XQQ6_9MICO</name>
<dbReference type="InterPro" id="IPR008250">
    <property type="entry name" value="ATPase_P-typ_transduc_dom_A_sf"/>
</dbReference>
<dbReference type="SUPFAM" id="SSF55008">
    <property type="entry name" value="HMA, heavy metal-associated domain"/>
    <property type="match status" value="1"/>
</dbReference>
<evidence type="ECO:0000256" key="11">
    <source>
        <dbReference type="SAM" id="MobiDB-lite"/>
    </source>
</evidence>
<evidence type="ECO:0000256" key="2">
    <source>
        <dbReference type="ARBA" id="ARBA00006024"/>
    </source>
</evidence>
<dbReference type="PROSITE" id="PS01229">
    <property type="entry name" value="COF_2"/>
    <property type="match status" value="1"/>
</dbReference>
<evidence type="ECO:0000256" key="7">
    <source>
        <dbReference type="ARBA" id="ARBA00022967"/>
    </source>
</evidence>
<feature type="transmembrane region" description="Helical" evidence="10">
    <location>
        <begin position="126"/>
        <end position="144"/>
    </location>
</feature>
<dbReference type="PRINTS" id="PR00120">
    <property type="entry name" value="HATPASE"/>
</dbReference>
<dbReference type="NCBIfam" id="TIGR01494">
    <property type="entry name" value="ATPase_P-type"/>
    <property type="match status" value="1"/>
</dbReference>
<keyword evidence="3 10" id="KW-0812">Transmembrane</keyword>
<dbReference type="Proteomes" id="UP000740605">
    <property type="component" value="Unassembled WGS sequence"/>
</dbReference>
<dbReference type="PROSITE" id="PS50846">
    <property type="entry name" value="HMA_2"/>
    <property type="match status" value="1"/>
</dbReference>
<dbReference type="Gene3D" id="3.40.1110.10">
    <property type="entry name" value="Calcium-transporting ATPase, cytoplasmic domain N"/>
    <property type="match status" value="1"/>
</dbReference>
<dbReference type="Pfam" id="PF00122">
    <property type="entry name" value="E1-E2_ATPase"/>
    <property type="match status" value="1"/>
</dbReference>
<evidence type="ECO:0000313" key="13">
    <source>
        <dbReference type="EMBL" id="MBT8796860.1"/>
    </source>
</evidence>
<dbReference type="InterPro" id="IPR023214">
    <property type="entry name" value="HAD_sf"/>
</dbReference>
<protein>
    <submittedName>
        <fullName evidence="13">Heavy metal translocating P-type ATPase</fullName>
    </submittedName>
</protein>
<feature type="transmembrane region" description="Helical" evidence="10">
    <location>
        <begin position="721"/>
        <end position="738"/>
    </location>
</feature>
<sequence>MTIADRGRGHPADSAEAPRAQAVLDIEGMTCASCVARVEKRLQRLDGVSASVNLATESARVEYPTALAPEELLAAVREAGYDAHVRPSRSHAPEQPHEGHAPEQSDGGHVHDVEDRPGRTTLLTRLLVSAALAIPVIALGMVPAWQFPGWQWVSLALTTPVVLWGGWPFHRATFANARHGAMTMDTLITLGTGAAFLWSVWALLFGSAGRIGMTHEGGLFAPVHDPSSLVYFEVAAAVTVFLLLGRVIEQRSKRRAGAAVHALLDLAARDVELEDGTRVGIERLRVGDRFVVRPGEKVATDGVVVAGDASIDESMITGESAPVEASAGSTVTGGTLASDGRLIVRATSVGDDTRLAHLARLVEHAQAEKSRVQRLADRVSAVFVPVVVALAALTLVAWMVVGGFSGASVVSGFTAAVAVLIIACPCALGLATPVAILVGTGRGAQLGILITGPDALEAAERIDTVVLDKTGTLTSGEMTVSDLTPLQGTDAAEFTRVIGSLERASEHPVARAISALTADHAPVTGFAGIAGRGVTGTVDGHDVFAGRPAFAVEIVGGLPEEAAAAVASAEASGATTVVAGWDGAVRGVVAVSDLVRADSAQTVARLRSEGLRIILLTGDNPGAARAAASAAGIDEVIAGVLPEAKVAEIARLQAEGGRVAMVGDGVNDAAALATADLGIAMGGGTDAAMHASDIALAGQGLTPVLTALSLSRRTMRTIRGNLFWAFAYNVAALPAAALGLLNPMLAGAAMAFSSVFVVLNSLRLRSAR</sequence>
<dbReference type="InterPro" id="IPR023298">
    <property type="entry name" value="ATPase_P-typ_TM_dom_sf"/>
</dbReference>
<comment type="caution">
    <text evidence="13">The sequence shown here is derived from an EMBL/GenBank/DDBJ whole genome shotgun (WGS) entry which is preliminary data.</text>
</comment>
<dbReference type="InterPro" id="IPR044492">
    <property type="entry name" value="P_typ_ATPase_HD_dom"/>
</dbReference>
<keyword evidence="8 10" id="KW-1133">Transmembrane helix</keyword>
<keyword evidence="7" id="KW-1278">Translocase</keyword>
<feature type="transmembrane region" description="Helical" evidence="10">
    <location>
        <begin position="187"/>
        <end position="209"/>
    </location>
</feature>
<proteinExistence type="inferred from homology"/>
<evidence type="ECO:0000256" key="5">
    <source>
        <dbReference type="ARBA" id="ARBA00022741"/>
    </source>
</evidence>
<keyword evidence="4 10" id="KW-0479">Metal-binding</keyword>
<dbReference type="InterPro" id="IPR018303">
    <property type="entry name" value="ATPase_P-typ_P_site"/>
</dbReference>
<evidence type="ECO:0000256" key="10">
    <source>
        <dbReference type="RuleBase" id="RU362081"/>
    </source>
</evidence>
<dbReference type="SFLD" id="SFLDF00027">
    <property type="entry name" value="p-type_atpase"/>
    <property type="match status" value="1"/>
</dbReference>
<evidence type="ECO:0000256" key="4">
    <source>
        <dbReference type="ARBA" id="ARBA00022723"/>
    </source>
</evidence>
<dbReference type="InterPro" id="IPR023299">
    <property type="entry name" value="ATPase_P-typ_cyto_dom_N"/>
</dbReference>
<dbReference type="Gene3D" id="3.30.70.100">
    <property type="match status" value="1"/>
</dbReference>
<accession>A0ABS5XQQ6</accession>
<keyword evidence="9 10" id="KW-0472">Membrane</keyword>
<dbReference type="InterPro" id="IPR001757">
    <property type="entry name" value="P_typ_ATPase"/>
</dbReference>
<evidence type="ECO:0000313" key="14">
    <source>
        <dbReference type="Proteomes" id="UP000740605"/>
    </source>
</evidence>
<dbReference type="InterPro" id="IPR027256">
    <property type="entry name" value="P-typ_ATPase_IB"/>
</dbReference>
<feature type="transmembrane region" description="Helical" evidence="10">
    <location>
        <begin position="150"/>
        <end position="167"/>
    </location>
</feature>
<comment type="similarity">
    <text evidence="2 10">Belongs to the cation transport ATPase (P-type) (TC 3.A.3) family. Type IB subfamily.</text>
</comment>
<dbReference type="PROSITE" id="PS01047">
    <property type="entry name" value="HMA_1"/>
    <property type="match status" value="1"/>
</dbReference>
<dbReference type="Gene3D" id="3.40.50.1000">
    <property type="entry name" value="HAD superfamily/HAD-like"/>
    <property type="match status" value="1"/>
</dbReference>
<dbReference type="SUPFAM" id="SSF81665">
    <property type="entry name" value="Calcium ATPase, transmembrane domain M"/>
    <property type="match status" value="1"/>
</dbReference>
<evidence type="ECO:0000256" key="9">
    <source>
        <dbReference type="ARBA" id="ARBA00023136"/>
    </source>
</evidence>
<keyword evidence="6 10" id="KW-0067">ATP-binding</keyword>
<dbReference type="PANTHER" id="PTHR43520">
    <property type="entry name" value="ATP7, ISOFORM B"/>
    <property type="match status" value="1"/>
</dbReference>
<evidence type="ECO:0000256" key="3">
    <source>
        <dbReference type="ARBA" id="ARBA00022692"/>
    </source>
</evidence>
<dbReference type="CDD" id="cd00371">
    <property type="entry name" value="HMA"/>
    <property type="match status" value="1"/>
</dbReference>
<dbReference type="InterPro" id="IPR006121">
    <property type="entry name" value="HMA_dom"/>
</dbReference>
<reference evidence="13 14" key="1">
    <citation type="submission" date="2021-03" db="EMBL/GenBank/DDBJ databases">
        <title>Microbacterium pauli sp. nov., isolated from microfiltered milk.</title>
        <authorList>
            <person name="Bellassi P."/>
            <person name="Fontana A."/>
            <person name="Callegari M.L."/>
            <person name="Lorenzo M."/>
            <person name="Cappa F."/>
        </authorList>
    </citation>
    <scope>NUCLEOTIDE SEQUENCE [LARGE SCALE GENOMIC DNA]</scope>
    <source>
        <strain evidence="13 14">DSM 18909</strain>
    </source>
</reference>
<dbReference type="PRINTS" id="PR00119">
    <property type="entry name" value="CATATPASE"/>
</dbReference>
<dbReference type="SFLD" id="SFLDS00003">
    <property type="entry name" value="Haloacid_Dehalogenase"/>
    <property type="match status" value="1"/>
</dbReference>
<dbReference type="PROSITE" id="PS00154">
    <property type="entry name" value="ATPASE_E1_E2"/>
    <property type="match status" value="1"/>
</dbReference>
<dbReference type="SFLD" id="SFLDG00002">
    <property type="entry name" value="C1.7:_P-type_atpase_like"/>
    <property type="match status" value="1"/>
</dbReference>
<feature type="domain" description="HMA" evidence="12">
    <location>
        <begin position="20"/>
        <end position="84"/>
    </location>
</feature>
<dbReference type="RefSeq" id="WP_215486125.1">
    <property type="nucleotide sequence ID" value="NZ_BAAAPJ010000001.1"/>
</dbReference>